<reference evidence="1 2" key="1">
    <citation type="journal article" date="2014" name="Front. Microbiol.">
        <title>Population and genomic analysis of the genus Halorubrum.</title>
        <authorList>
            <person name="Fullmer M.S."/>
            <person name="Soucy S.M."/>
            <person name="Swithers K.S."/>
            <person name="Makkay A.M."/>
            <person name="Wheeler R."/>
            <person name="Ventosa A."/>
            <person name="Gogarten J.P."/>
            <person name="Papke R.T."/>
        </authorList>
    </citation>
    <scope>NUCLEOTIDE SEQUENCE [LARGE SCALE GENOMIC DNA]</scope>
    <source>
        <strain evidence="1 2">Cb34</strain>
    </source>
</reference>
<accession>A0A256ILE1</accession>
<proteinExistence type="predicted"/>
<gene>
    <name evidence="1" type="ORF">DJ70_07090</name>
</gene>
<name>A0A256ILE1_9EURY</name>
<evidence type="ECO:0000313" key="1">
    <source>
        <dbReference type="EMBL" id="OYR56972.1"/>
    </source>
</evidence>
<keyword evidence="2" id="KW-1185">Reference proteome</keyword>
<dbReference type="AlphaFoldDB" id="A0A256ILE1"/>
<dbReference type="EMBL" id="NHPJ01000072">
    <property type="protein sequence ID" value="OYR56972.1"/>
    <property type="molecule type" value="Genomic_DNA"/>
</dbReference>
<comment type="caution">
    <text evidence="1">The sequence shown here is derived from an EMBL/GenBank/DDBJ whole genome shotgun (WGS) entry which is preliminary data.</text>
</comment>
<dbReference type="Proteomes" id="UP000216308">
    <property type="component" value="Unassembled WGS sequence"/>
</dbReference>
<organism evidence="1 2">
    <name type="scientific">Halorubrum halodurans</name>
    <dbReference type="NCBI Taxonomy" id="1383851"/>
    <lineage>
        <taxon>Archaea</taxon>
        <taxon>Methanobacteriati</taxon>
        <taxon>Methanobacteriota</taxon>
        <taxon>Stenosarchaea group</taxon>
        <taxon>Halobacteria</taxon>
        <taxon>Halobacteriales</taxon>
        <taxon>Haloferacaceae</taxon>
        <taxon>Halorubrum</taxon>
    </lineage>
</organism>
<protein>
    <submittedName>
        <fullName evidence="1">Uncharacterized protein</fullName>
    </submittedName>
</protein>
<sequence>MPRGTRDEFNGLAQSKLELEMNERGHGKMFDELSKPELQNAAIQVVVNNIDEWADEIEQLHE</sequence>
<evidence type="ECO:0000313" key="2">
    <source>
        <dbReference type="Proteomes" id="UP000216308"/>
    </source>
</evidence>